<dbReference type="SUPFAM" id="SSF52540">
    <property type="entry name" value="P-loop containing nucleoside triphosphate hydrolases"/>
    <property type="match status" value="1"/>
</dbReference>
<dbReference type="GO" id="GO:0005524">
    <property type="term" value="F:ATP binding"/>
    <property type="evidence" value="ECO:0007669"/>
    <property type="project" value="UniProtKB-KW"/>
</dbReference>
<protein>
    <submittedName>
        <fullName evidence="2">ATP-binding cassette domain-containing protein</fullName>
    </submittedName>
</protein>
<dbReference type="EMBL" id="JBIGHZ010000002">
    <property type="protein sequence ID" value="MFG6447582.1"/>
    <property type="molecule type" value="Genomic_DNA"/>
</dbReference>
<keyword evidence="2" id="KW-0067">ATP-binding</keyword>
<name>A0ABW7FTE5_9BURK</name>
<evidence type="ECO:0000259" key="1">
    <source>
        <dbReference type="Pfam" id="PF00005"/>
    </source>
</evidence>
<dbReference type="Gene3D" id="3.40.50.300">
    <property type="entry name" value="P-loop containing nucleotide triphosphate hydrolases"/>
    <property type="match status" value="1"/>
</dbReference>
<dbReference type="InterPro" id="IPR027417">
    <property type="entry name" value="P-loop_NTPase"/>
</dbReference>
<dbReference type="RefSeq" id="WP_394459982.1">
    <property type="nucleotide sequence ID" value="NZ_JBIGHZ010000002.1"/>
</dbReference>
<dbReference type="InterPro" id="IPR003439">
    <property type="entry name" value="ABC_transporter-like_ATP-bd"/>
</dbReference>
<dbReference type="InterPro" id="IPR039421">
    <property type="entry name" value="Type_1_exporter"/>
</dbReference>
<keyword evidence="2" id="KW-0547">Nucleotide-binding</keyword>
<dbReference type="PANTHER" id="PTHR24221:SF606">
    <property type="entry name" value="COLICIN V SECRETION-PROCESSING ATP-BINDING PROTEIN"/>
    <property type="match status" value="1"/>
</dbReference>
<reference evidence="2 3" key="1">
    <citation type="submission" date="2024-08" db="EMBL/GenBank/DDBJ databases">
        <authorList>
            <person name="Lu H."/>
        </authorList>
    </citation>
    <scope>NUCLEOTIDE SEQUENCE [LARGE SCALE GENOMIC DNA]</scope>
    <source>
        <strain evidence="2 3">BYS180W</strain>
    </source>
</reference>
<gene>
    <name evidence="2" type="ORF">ACG0Z6_04925</name>
</gene>
<proteinExistence type="predicted"/>
<dbReference type="PANTHER" id="PTHR24221">
    <property type="entry name" value="ATP-BINDING CASSETTE SUB-FAMILY B"/>
    <property type="match status" value="1"/>
</dbReference>
<evidence type="ECO:0000313" key="2">
    <source>
        <dbReference type="EMBL" id="MFG6447582.1"/>
    </source>
</evidence>
<sequence>MLSLHAERLADIVLTAPEKEEVPEHELAHLAPSIELRGVSFRYGEGEPWILRNANLHIAAGENVAITGPSGAGKTTLLKIALGLLLARAPHKHRAPPYQFWQVTRRWVWRTVRQTGLWRRQPRERFCGHLLRLC</sequence>
<organism evidence="2 3">
    <name type="scientific">Roseateles rivi</name>
    <dbReference type="NCBI Taxonomy" id="3299028"/>
    <lineage>
        <taxon>Bacteria</taxon>
        <taxon>Pseudomonadati</taxon>
        <taxon>Pseudomonadota</taxon>
        <taxon>Betaproteobacteria</taxon>
        <taxon>Burkholderiales</taxon>
        <taxon>Sphaerotilaceae</taxon>
        <taxon>Roseateles</taxon>
    </lineage>
</organism>
<comment type="caution">
    <text evidence="2">The sequence shown here is derived from an EMBL/GenBank/DDBJ whole genome shotgun (WGS) entry which is preliminary data.</text>
</comment>
<dbReference type="Proteomes" id="UP001606099">
    <property type="component" value="Unassembled WGS sequence"/>
</dbReference>
<accession>A0ABW7FTE5</accession>
<dbReference type="Pfam" id="PF00005">
    <property type="entry name" value="ABC_tran"/>
    <property type="match status" value="1"/>
</dbReference>
<keyword evidence="3" id="KW-1185">Reference proteome</keyword>
<evidence type="ECO:0000313" key="3">
    <source>
        <dbReference type="Proteomes" id="UP001606099"/>
    </source>
</evidence>
<feature type="domain" description="ABC transporter" evidence="1">
    <location>
        <begin position="51"/>
        <end position="85"/>
    </location>
</feature>